<name>A0AAV2QTE2_MEGNR</name>
<feature type="non-terminal residue" evidence="2">
    <location>
        <position position="710"/>
    </location>
</feature>
<feature type="compositionally biased region" description="Low complexity" evidence="1">
    <location>
        <begin position="440"/>
        <end position="451"/>
    </location>
</feature>
<feature type="region of interest" description="Disordered" evidence="1">
    <location>
        <begin position="682"/>
        <end position="710"/>
    </location>
</feature>
<evidence type="ECO:0000256" key="1">
    <source>
        <dbReference type="SAM" id="MobiDB-lite"/>
    </source>
</evidence>
<reference evidence="2 3" key="1">
    <citation type="submission" date="2024-05" db="EMBL/GenBank/DDBJ databases">
        <authorList>
            <person name="Wallberg A."/>
        </authorList>
    </citation>
    <scope>NUCLEOTIDE SEQUENCE [LARGE SCALE GENOMIC DNA]</scope>
</reference>
<dbReference type="Proteomes" id="UP001497623">
    <property type="component" value="Unassembled WGS sequence"/>
</dbReference>
<dbReference type="AlphaFoldDB" id="A0AAV2QTE2"/>
<dbReference type="EMBL" id="CAXKWB010009418">
    <property type="protein sequence ID" value="CAL4094678.1"/>
    <property type="molecule type" value="Genomic_DNA"/>
</dbReference>
<feature type="region of interest" description="Disordered" evidence="1">
    <location>
        <begin position="116"/>
        <end position="139"/>
    </location>
</feature>
<comment type="caution">
    <text evidence="2">The sequence shown here is derived from an EMBL/GenBank/DDBJ whole genome shotgun (WGS) entry which is preliminary data.</text>
</comment>
<feature type="region of interest" description="Disordered" evidence="1">
    <location>
        <begin position="384"/>
        <end position="490"/>
    </location>
</feature>
<feature type="compositionally biased region" description="Low complexity" evidence="1">
    <location>
        <begin position="683"/>
        <end position="695"/>
    </location>
</feature>
<feature type="compositionally biased region" description="Polar residues" evidence="1">
    <location>
        <begin position="117"/>
        <end position="135"/>
    </location>
</feature>
<evidence type="ECO:0000313" key="3">
    <source>
        <dbReference type="Proteomes" id="UP001497623"/>
    </source>
</evidence>
<feature type="compositionally biased region" description="Low complexity" evidence="1">
    <location>
        <begin position="481"/>
        <end position="490"/>
    </location>
</feature>
<keyword evidence="3" id="KW-1185">Reference proteome</keyword>
<sequence>MYTKYMKEYLLTRNNNFGLQSVETFDKCQTNMDHGNIISNDLKKSYLEESQANQSNRTFCGSTKNTFMTPYSHLDLNQNTNVQNEFQYFVPNIGMHNIKTDEGTAKTTKENMPMAFGNSSVKNTTQKVHSPSEQQSEGKEVQLCISETGVMSISGSDTTDHWLNSIGTEACELLSKIESEAAMCEEVNLNEAVEKDNQGESLKRKDNDNNFKSEKRKKVDTLKGIEPSPINTGNENNMYKKLNDGNKNIIMNKDIDTKDKNVLVQTEPLVQNNILSGSANKINTLKESEPTISEKIISKKVMENIQDDSKQNLGVLITNDKSLNMSLTNTRIQNAPKTNVFVPISINSKEDLNKDTKFINPNKLYGSTKKNPLLEKSVKKNLKQNMKIDKSSSNGSSKKDLKGDNSKTYRRTQPYGYKTLKTPPKSWNPTISRERLALGSSKSSNSNLTSNPPRTNKIFKARNAPKIPDNSCADKSFKTEGSSGSNTPSGSNLVHNKMFLDKKVGINVTQGVCEYDEKASVKNVTVESMNSSVYLATTKNVATPTTSAVMITAALALPPCKSESPRQNMNHLSLIKAEIPIKSDPDALRLEVSNKQITPNDPSLEIEMTEDSLILTKKLHTLSQKQTCATSNTLNHSSESIESLKKCDLCGNISQNINDHNLSSNVCSCTNVNNSNIRKDNISNKTNYNNNTNKTSLTIHNKGNEKNANS</sequence>
<evidence type="ECO:0000313" key="2">
    <source>
        <dbReference type="EMBL" id="CAL4094678.1"/>
    </source>
</evidence>
<proteinExistence type="predicted"/>
<gene>
    <name evidence="2" type="ORF">MNOR_LOCUS15205</name>
</gene>
<feature type="compositionally biased region" description="Basic and acidic residues" evidence="1">
    <location>
        <begin position="397"/>
        <end position="407"/>
    </location>
</feature>
<protein>
    <submittedName>
        <fullName evidence="2">Uncharacterized protein</fullName>
    </submittedName>
</protein>
<organism evidence="2 3">
    <name type="scientific">Meganyctiphanes norvegica</name>
    <name type="common">Northern krill</name>
    <name type="synonym">Thysanopoda norvegica</name>
    <dbReference type="NCBI Taxonomy" id="48144"/>
    <lineage>
        <taxon>Eukaryota</taxon>
        <taxon>Metazoa</taxon>
        <taxon>Ecdysozoa</taxon>
        <taxon>Arthropoda</taxon>
        <taxon>Crustacea</taxon>
        <taxon>Multicrustacea</taxon>
        <taxon>Malacostraca</taxon>
        <taxon>Eumalacostraca</taxon>
        <taxon>Eucarida</taxon>
        <taxon>Euphausiacea</taxon>
        <taxon>Euphausiidae</taxon>
        <taxon>Meganyctiphanes</taxon>
    </lineage>
</organism>
<feature type="region of interest" description="Disordered" evidence="1">
    <location>
        <begin position="195"/>
        <end position="218"/>
    </location>
</feature>
<feature type="compositionally biased region" description="Polar residues" evidence="1">
    <location>
        <begin position="696"/>
        <end position="710"/>
    </location>
</feature>
<accession>A0AAV2QTE2</accession>